<gene>
    <name evidence="2" type="ORF">CE91St12_13480</name>
    <name evidence="9" type="ORF">DW216_18105</name>
    <name evidence="1" type="ORF">ERS852462_00424</name>
    <name evidence="4" type="ORF">GAP47_04360</name>
    <name evidence="3" type="ORF">GAQ34_07675</name>
    <name evidence="5" type="ORF">POY80_08110</name>
    <name evidence="8" type="ORF">POZ10_05725</name>
    <name evidence="6" type="ORF">POZ22_13820</name>
    <name evidence="7" type="ORF">POZ24_14720</name>
</gene>
<dbReference type="EMBL" id="JAQNSB010000021">
    <property type="protein sequence ID" value="MDC1855852.1"/>
    <property type="molecule type" value="Genomic_DNA"/>
</dbReference>
<protein>
    <submittedName>
        <fullName evidence="1">Phosphoenolpyruvate carboxykinase</fullName>
    </submittedName>
</protein>
<evidence type="ECO:0000313" key="11">
    <source>
        <dbReference type="Proteomes" id="UP000283766"/>
    </source>
</evidence>
<dbReference type="PATRIC" id="fig|820.27.peg.717"/>
<dbReference type="InterPro" id="IPR027417">
    <property type="entry name" value="P-loop_NTPase"/>
</dbReference>
<keyword evidence="1" id="KW-0670">Pyruvate</keyword>
<reference evidence="9 11" key="2">
    <citation type="submission" date="2018-08" db="EMBL/GenBank/DDBJ databases">
        <title>A genome reference for cultivated species of the human gut microbiota.</title>
        <authorList>
            <person name="Zou Y."/>
            <person name="Xue W."/>
            <person name="Luo G."/>
        </authorList>
    </citation>
    <scope>NUCLEOTIDE SEQUENCE [LARGE SCALE GENOMIC DNA]</scope>
    <source>
        <strain evidence="9 11">AM18-14LB</strain>
    </source>
</reference>
<evidence type="ECO:0000313" key="1">
    <source>
        <dbReference type="EMBL" id="CUO43597.1"/>
    </source>
</evidence>
<reference evidence="7" key="5">
    <citation type="submission" date="2022-10" db="EMBL/GenBank/DDBJ databases">
        <title>Human gut microbiome strain richness.</title>
        <authorList>
            <person name="Chen-Liaw A."/>
        </authorList>
    </citation>
    <scope>NUCLEOTIDE SEQUENCE</scope>
    <source>
        <strain evidence="8">1001713st1_F9_1001713B170221_170320</strain>
        <strain evidence="7">1001713st2_A4_1001713B170214_170313</strain>
        <strain evidence="5">A1_m1001262Bd0_191120</strain>
        <strain evidence="6">BSD2780061687st1_G10_BSD2780061687b_171204</strain>
    </source>
</reference>
<reference evidence="2" key="4">
    <citation type="submission" date="2022-01" db="EMBL/GenBank/DDBJ databases">
        <title>Novel bile acid biosynthetic pathways are enriched in the microbiome of centenarians.</title>
        <authorList>
            <person name="Sato Y."/>
            <person name="Atarashi K."/>
            <person name="Plichta R.D."/>
            <person name="Arai Y."/>
            <person name="Sasajima S."/>
            <person name="Kearney M.S."/>
            <person name="Suda W."/>
            <person name="Takeshita K."/>
            <person name="Sasaki T."/>
            <person name="Okamoto S."/>
            <person name="Skelly N.A."/>
            <person name="Okamura Y."/>
            <person name="Vlamakis H."/>
            <person name="Li Y."/>
            <person name="Tanoue T."/>
            <person name="Takei H."/>
            <person name="Nittono H."/>
            <person name="Narushima S."/>
            <person name="Irie J."/>
            <person name="Itoh H."/>
            <person name="Moriya K."/>
            <person name="Sugiura Y."/>
            <person name="Suematsu M."/>
            <person name="Moritoki N."/>
            <person name="Shibata S."/>
            <person name="Littman R.D."/>
            <person name="Fischbach A.M."/>
            <person name="Uwamino Y."/>
            <person name="Inoue T."/>
            <person name="Honda A."/>
            <person name="Hattori M."/>
            <person name="Murai T."/>
            <person name="Xavier J.R."/>
            <person name="Hirose N."/>
            <person name="Honda K."/>
        </authorList>
    </citation>
    <scope>NUCLEOTIDE SEQUENCE</scope>
    <source>
        <strain evidence="2">CE91-St12</strain>
    </source>
</reference>
<dbReference type="EMBL" id="QRJL01000014">
    <property type="protein sequence ID" value="RHH27057.1"/>
    <property type="molecule type" value="Genomic_DNA"/>
</dbReference>
<dbReference type="Proteomes" id="UP001055048">
    <property type="component" value="Unassembled WGS sequence"/>
</dbReference>
<keyword evidence="1" id="KW-0418">Kinase</keyword>
<dbReference type="AlphaFoldDB" id="A0A139KFY5"/>
<evidence type="ECO:0000313" key="8">
    <source>
        <dbReference type="EMBL" id="MDC1900116.1"/>
    </source>
</evidence>
<evidence type="ECO:0000313" key="12">
    <source>
        <dbReference type="Proteomes" id="UP000442334"/>
    </source>
</evidence>
<name>A0A139KFY5_BACUN</name>
<dbReference type="EMBL" id="CZAF01000001">
    <property type="protein sequence ID" value="CUO43597.1"/>
    <property type="molecule type" value="Genomic_DNA"/>
</dbReference>
<evidence type="ECO:0000313" key="10">
    <source>
        <dbReference type="Proteomes" id="UP000095614"/>
    </source>
</evidence>
<evidence type="ECO:0000313" key="7">
    <source>
        <dbReference type="EMBL" id="MDC1881269.1"/>
    </source>
</evidence>
<dbReference type="Proteomes" id="UP001222603">
    <property type="component" value="Unassembled WGS sequence"/>
</dbReference>
<evidence type="ECO:0000313" key="14">
    <source>
        <dbReference type="Proteomes" id="UP001213309"/>
    </source>
</evidence>
<dbReference type="EMBL" id="JAQNSI010000163">
    <property type="protein sequence ID" value="MDC1900116.1"/>
    <property type="molecule type" value="Genomic_DNA"/>
</dbReference>
<evidence type="ECO:0000313" key="6">
    <source>
        <dbReference type="EMBL" id="MDC1855852.1"/>
    </source>
</evidence>
<dbReference type="STRING" id="820.ERS852554_03860"/>
<dbReference type="SUPFAM" id="SSF53795">
    <property type="entry name" value="PEP carboxykinase-like"/>
    <property type="match status" value="1"/>
</dbReference>
<dbReference type="Proteomes" id="UP001213309">
    <property type="component" value="Unassembled WGS sequence"/>
</dbReference>
<dbReference type="Proteomes" id="UP001218502">
    <property type="component" value="Unassembled WGS sequence"/>
</dbReference>
<evidence type="ECO:0000313" key="5">
    <source>
        <dbReference type="EMBL" id="MDC1752405.1"/>
    </source>
</evidence>
<dbReference type="Proteomes" id="UP000095614">
    <property type="component" value="Unassembled WGS sequence"/>
</dbReference>
<dbReference type="Gene3D" id="3.40.50.300">
    <property type="entry name" value="P-loop containing nucleotide triphosphate hydrolases"/>
    <property type="match status" value="1"/>
</dbReference>
<evidence type="ECO:0000313" key="2">
    <source>
        <dbReference type="EMBL" id="GKH13138.1"/>
    </source>
</evidence>
<dbReference type="RefSeq" id="WP_022402243.1">
    <property type="nucleotide sequence ID" value="NZ_BQNL01000001.1"/>
</dbReference>
<accession>A0A139KFY5</accession>
<organism evidence="7 14">
    <name type="scientific">Bacteroides uniformis</name>
    <dbReference type="NCBI Taxonomy" id="820"/>
    <lineage>
        <taxon>Bacteria</taxon>
        <taxon>Pseudomonadati</taxon>
        <taxon>Bacteroidota</taxon>
        <taxon>Bacteroidia</taxon>
        <taxon>Bacteroidales</taxon>
        <taxon>Bacteroidaceae</taxon>
        <taxon>Bacteroides</taxon>
    </lineage>
</organism>
<dbReference type="GO" id="GO:0016301">
    <property type="term" value="F:kinase activity"/>
    <property type="evidence" value="ECO:0007669"/>
    <property type="project" value="UniProtKB-KW"/>
</dbReference>
<evidence type="ECO:0000313" key="13">
    <source>
        <dbReference type="Proteomes" id="UP000462376"/>
    </source>
</evidence>
<dbReference type="EMBL" id="BQNL01000001">
    <property type="protein sequence ID" value="GKH13138.1"/>
    <property type="molecule type" value="Genomic_DNA"/>
</dbReference>
<dbReference type="EMBL" id="WCTL01000002">
    <property type="protein sequence ID" value="KAB4240387.1"/>
    <property type="molecule type" value="Genomic_DNA"/>
</dbReference>
<reference evidence="12 13" key="3">
    <citation type="journal article" date="2019" name="Nat. Med.">
        <title>A library of human gut bacterial isolates paired with longitudinal multiomics data enables mechanistic microbiome research.</title>
        <authorList>
            <person name="Poyet M."/>
            <person name="Groussin M."/>
            <person name="Gibbons S.M."/>
            <person name="Avila-Pacheco J."/>
            <person name="Jiang X."/>
            <person name="Kearney S.M."/>
            <person name="Perrotta A.R."/>
            <person name="Berdy B."/>
            <person name="Zhao S."/>
            <person name="Lieberman T.D."/>
            <person name="Swanson P.K."/>
            <person name="Smith M."/>
            <person name="Roesemann S."/>
            <person name="Alexander J.E."/>
            <person name="Rich S.A."/>
            <person name="Livny J."/>
            <person name="Vlamakis H."/>
            <person name="Clish C."/>
            <person name="Bullock K."/>
            <person name="Deik A."/>
            <person name="Scott J."/>
            <person name="Pierce K.A."/>
            <person name="Xavier R.J."/>
            <person name="Alm E.J."/>
        </authorList>
    </citation>
    <scope>NUCLEOTIDE SEQUENCE [LARGE SCALE GENOMIC DNA]</scope>
    <source>
        <strain evidence="3 12">BIOML-A21</strain>
        <strain evidence="4 13">BIOML-A5</strain>
    </source>
</reference>
<dbReference type="EMBL" id="WCUA01000006">
    <property type="protein sequence ID" value="KAB4186220.1"/>
    <property type="molecule type" value="Genomic_DNA"/>
</dbReference>
<dbReference type="Proteomes" id="UP000462376">
    <property type="component" value="Unassembled WGS sequence"/>
</dbReference>
<evidence type="ECO:0000313" key="9">
    <source>
        <dbReference type="EMBL" id="RHH27057.1"/>
    </source>
</evidence>
<dbReference type="Proteomes" id="UP001214113">
    <property type="component" value="Unassembled WGS sequence"/>
</dbReference>
<evidence type="ECO:0000313" key="4">
    <source>
        <dbReference type="EMBL" id="KAB4240387.1"/>
    </source>
</evidence>
<evidence type="ECO:0000313" key="3">
    <source>
        <dbReference type="EMBL" id="KAB4186220.1"/>
    </source>
</evidence>
<proteinExistence type="predicted"/>
<dbReference type="Proteomes" id="UP000283766">
    <property type="component" value="Unassembled WGS sequence"/>
</dbReference>
<sequence>MRIQILDYQVGPHTFRMVKPSDFNIFKALPSLIPFITTIDTTQKVIFETEIDDDETATKRTIAKTPDDICFNWEDADCIIRPLPHSSHLVSITPRKSGKNYWMECNDNFRQCFIHLPACRTETPAPENETNFVLNNFLMMLYAFNAARHHTLLMHASVVATETGKGYLFLGKSGTGKSTHTGLWLQQFSDCHLLNDDNPIVHVDSLGKQATVFGSPWSGKTPCYRKESMTVGAFVRLEQAPQNEIEQERAAHAFATLLPSCSCLKQNKEIYNAIVTTVTELATLAPVYHLKCLPDREATELCRKTVEG</sequence>
<dbReference type="Proteomes" id="UP000442334">
    <property type="component" value="Unassembled WGS sequence"/>
</dbReference>
<dbReference type="EMBL" id="JAQNQY010000007">
    <property type="protein sequence ID" value="MDC1752405.1"/>
    <property type="molecule type" value="Genomic_DNA"/>
</dbReference>
<reference evidence="1 10" key="1">
    <citation type="submission" date="2015-09" db="EMBL/GenBank/DDBJ databases">
        <authorList>
            <consortium name="Pathogen Informatics"/>
        </authorList>
    </citation>
    <scope>NUCLEOTIDE SEQUENCE [LARGE SCALE GENOMIC DNA]</scope>
    <source>
        <strain evidence="1 10">2789STDY5834847</strain>
    </source>
</reference>
<keyword evidence="1" id="KW-0808">Transferase</keyword>
<dbReference type="EMBL" id="JAQNSG010000013">
    <property type="protein sequence ID" value="MDC1881269.1"/>
    <property type="molecule type" value="Genomic_DNA"/>
</dbReference>
<dbReference type="OrthoDB" id="384098at2"/>